<feature type="domain" description="Phage terminase large subunit N-terminal" evidence="1">
    <location>
        <begin position="39"/>
        <end position="231"/>
    </location>
</feature>
<gene>
    <name evidence="2" type="ORF">LCGC14_3060510</name>
</gene>
<accession>A0A0F8WIZ2</accession>
<dbReference type="Pfam" id="PF04466">
    <property type="entry name" value="Terminase_3"/>
    <property type="match status" value="1"/>
</dbReference>
<dbReference type="EMBL" id="LAZR01064791">
    <property type="protein sequence ID" value="KKK56837.1"/>
    <property type="molecule type" value="Genomic_DNA"/>
</dbReference>
<dbReference type="SUPFAM" id="SSF52540">
    <property type="entry name" value="P-loop containing nucleoside triphosphate hydrolases"/>
    <property type="match status" value="1"/>
</dbReference>
<dbReference type="AlphaFoldDB" id="A0A0F8WIZ2"/>
<dbReference type="InterPro" id="IPR027417">
    <property type="entry name" value="P-loop_NTPase"/>
</dbReference>
<feature type="non-terminal residue" evidence="2">
    <location>
        <position position="241"/>
    </location>
</feature>
<evidence type="ECO:0000313" key="2">
    <source>
        <dbReference type="EMBL" id="KKK56837.1"/>
    </source>
</evidence>
<organism evidence="2">
    <name type="scientific">marine sediment metagenome</name>
    <dbReference type="NCBI Taxonomy" id="412755"/>
    <lineage>
        <taxon>unclassified sequences</taxon>
        <taxon>metagenomes</taxon>
        <taxon>ecological metagenomes</taxon>
    </lineage>
</organism>
<sequence>MKIEDLFPPCTIEDCEDKTPLHRHILPLQQEFLDASERFIALIGGYGSGKSLVAVIMGHLLSISIPGNMGIILRRTLPKLHDSTERIFLEVLERSGEQFIAREMRDGWPHRIIYGNGSEIAFRETKDPGRFLGPEYGWYLIDEAQEEPQDLIRKLNGRLRLPRADKYLKGMICTNPPPDKHWIAKMWPKPGHETKVIKVRGTEVKLTYRMIRSSTYDNPFLSSEYIAGILEGNTEAEARRI</sequence>
<evidence type="ECO:0000259" key="1">
    <source>
        <dbReference type="Pfam" id="PF04466"/>
    </source>
</evidence>
<proteinExistence type="predicted"/>
<name>A0A0F8WIZ2_9ZZZZ</name>
<dbReference type="InterPro" id="IPR035412">
    <property type="entry name" value="Terminase_L_N"/>
</dbReference>
<reference evidence="2" key="1">
    <citation type="journal article" date="2015" name="Nature">
        <title>Complex archaea that bridge the gap between prokaryotes and eukaryotes.</title>
        <authorList>
            <person name="Spang A."/>
            <person name="Saw J.H."/>
            <person name="Jorgensen S.L."/>
            <person name="Zaremba-Niedzwiedzka K."/>
            <person name="Martijn J."/>
            <person name="Lind A.E."/>
            <person name="van Eijk R."/>
            <person name="Schleper C."/>
            <person name="Guy L."/>
            <person name="Ettema T.J."/>
        </authorList>
    </citation>
    <scope>NUCLEOTIDE SEQUENCE</scope>
</reference>
<comment type="caution">
    <text evidence="2">The sequence shown here is derived from an EMBL/GenBank/DDBJ whole genome shotgun (WGS) entry which is preliminary data.</text>
</comment>
<dbReference type="Gene3D" id="3.40.50.300">
    <property type="entry name" value="P-loop containing nucleotide triphosphate hydrolases"/>
    <property type="match status" value="1"/>
</dbReference>
<protein>
    <recommendedName>
        <fullName evidence="1">Phage terminase large subunit N-terminal domain-containing protein</fullName>
    </recommendedName>
</protein>